<dbReference type="PROSITE" id="PS50280">
    <property type="entry name" value="SET"/>
    <property type="match status" value="1"/>
</dbReference>
<evidence type="ECO:0000256" key="1">
    <source>
        <dbReference type="SAM" id="MobiDB-lite"/>
    </source>
</evidence>
<sequence>MAGSFCAGFKVGFSLQDLPAWCALNNVSFHNVKIQEIEDCGHGLVAEADLPHSGANSVLEIPQDLVLSAQAVEDYAKIDKNFRDLLEKAGHQSHRANILLYLLMQMILSSPDFPDVQGVISPWTQYVGVLPSQIPVPTTWSEAERAHLQGTSLESAVSAKLSALTREFDAIKAKTDDLRWWYDNVWLDELVTIHDWVLLDAIYRSRSLELPSSGEAMVPCLDMVNHSAEATARFEEVAQGQVTLVLKDGLGISKGQEITIDYGQGKSAAEMLFSYGFIDPNCQAGKLVLPLEPMEDDPLTKAKMHVFGATPTIQIEDGEDGVPIWSAPFAYLMCLNEEDGLNFAVLQETDGSQQLKLFWQDDDATGHSHDVKSLIEGHELCKVFELRVVTVVLEQLQQQLEGLKLSVNSRKYPGPTREDVVRTVMHLRAVEQDLLERMVGSLEGQSTTNHRPCATERRTFSDDSVLAYLGSMEPTPNDEGGQVADEDFS</sequence>
<name>A0AAW0QXS8_9PEZI</name>
<dbReference type="InterPro" id="IPR046341">
    <property type="entry name" value="SET_dom_sf"/>
</dbReference>
<dbReference type="GO" id="GO:0005634">
    <property type="term" value="C:nucleus"/>
    <property type="evidence" value="ECO:0007669"/>
    <property type="project" value="TreeGrafter"/>
</dbReference>
<dbReference type="SUPFAM" id="SSF82199">
    <property type="entry name" value="SET domain"/>
    <property type="match status" value="1"/>
</dbReference>
<keyword evidence="4" id="KW-1185">Reference proteome</keyword>
<dbReference type="PANTHER" id="PTHR13271">
    <property type="entry name" value="UNCHARACTERIZED PUTATIVE METHYLTRANSFERASE"/>
    <property type="match status" value="1"/>
</dbReference>
<gene>
    <name evidence="3" type="ORF">PG999_007233</name>
</gene>
<dbReference type="GO" id="GO:0016279">
    <property type="term" value="F:protein-lysine N-methyltransferase activity"/>
    <property type="evidence" value="ECO:0007669"/>
    <property type="project" value="TreeGrafter"/>
</dbReference>
<dbReference type="Gene3D" id="3.90.1410.10">
    <property type="entry name" value="set domain protein methyltransferase, domain 1"/>
    <property type="match status" value="1"/>
</dbReference>
<evidence type="ECO:0000313" key="3">
    <source>
        <dbReference type="EMBL" id="KAK8115164.1"/>
    </source>
</evidence>
<evidence type="ECO:0000259" key="2">
    <source>
        <dbReference type="PROSITE" id="PS50280"/>
    </source>
</evidence>
<dbReference type="CDD" id="cd10527">
    <property type="entry name" value="SET_LSMT"/>
    <property type="match status" value="1"/>
</dbReference>
<dbReference type="AlphaFoldDB" id="A0AAW0QXS8"/>
<organism evidence="3 4">
    <name type="scientific">Apiospora kogelbergensis</name>
    <dbReference type="NCBI Taxonomy" id="1337665"/>
    <lineage>
        <taxon>Eukaryota</taxon>
        <taxon>Fungi</taxon>
        <taxon>Dikarya</taxon>
        <taxon>Ascomycota</taxon>
        <taxon>Pezizomycotina</taxon>
        <taxon>Sordariomycetes</taxon>
        <taxon>Xylariomycetidae</taxon>
        <taxon>Amphisphaeriales</taxon>
        <taxon>Apiosporaceae</taxon>
        <taxon>Apiospora</taxon>
    </lineage>
</organism>
<proteinExistence type="predicted"/>
<reference evidence="3 4" key="1">
    <citation type="submission" date="2023-01" db="EMBL/GenBank/DDBJ databases">
        <title>Analysis of 21 Apiospora genomes using comparative genomics revels a genus with tremendous synthesis potential of carbohydrate active enzymes and secondary metabolites.</title>
        <authorList>
            <person name="Sorensen T."/>
        </authorList>
    </citation>
    <scope>NUCLEOTIDE SEQUENCE [LARGE SCALE GENOMIC DNA]</scope>
    <source>
        <strain evidence="3 4">CBS 117206</strain>
    </source>
</reference>
<evidence type="ECO:0000313" key="4">
    <source>
        <dbReference type="Proteomes" id="UP001392437"/>
    </source>
</evidence>
<comment type="caution">
    <text evidence="3">The sequence shown here is derived from an EMBL/GenBank/DDBJ whole genome shotgun (WGS) entry which is preliminary data.</text>
</comment>
<dbReference type="Proteomes" id="UP001392437">
    <property type="component" value="Unassembled WGS sequence"/>
</dbReference>
<feature type="region of interest" description="Disordered" evidence="1">
    <location>
        <begin position="469"/>
        <end position="489"/>
    </location>
</feature>
<dbReference type="InterPro" id="IPR050600">
    <property type="entry name" value="SETD3_SETD6_MTase"/>
</dbReference>
<feature type="domain" description="SET" evidence="2">
    <location>
        <begin position="25"/>
        <end position="263"/>
    </location>
</feature>
<dbReference type="InterPro" id="IPR001214">
    <property type="entry name" value="SET_dom"/>
</dbReference>
<accession>A0AAW0QXS8</accession>
<protein>
    <recommendedName>
        <fullName evidence="2">SET domain-containing protein</fullName>
    </recommendedName>
</protein>
<dbReference type="EMBL" id="JAQQWP010000006">
    <property type="protein sequence ID" value="KAK8115164.1"/>
    <property type="molecule type" value="Genomic_DNA"/>
</dbReference>
<dbReference type="PANTHER" id="PTHR13271:SF76">
    <property type="entry name" value="SET DOMAIN-CONTAINING PROTEIN 8"/>
    <property type="match status" value="1"/>
</dbReference>